<name>A0A521F9R1_9ACTN</name>
<evidence type="ECO:0000313" key="2">
    <source>
        <dbReference type="Proteomes" id="UP000317484"/>
    </source>
</evidence>
<dbReference type="AlphaFoldDB" id="A0A521F9R1"/>
<keyword evidence="2" id="KW-1185">Reference proteome</keyword>
<protein>
    <submittedName>
        <fullName evidence="1">Uncharacterized protein</fullName>
    </submittedName>
</protein>
<accession>A0A521F9R1</accession>
<proteinExistence type="predicted"/>
<organism evidence="1 2">
    <name type="scientific">Geodermatophilus aquaeductus</name>
    <dbReference type="NCBI Taxonomy" id="1564161"/>
    <lineage>
        <taxon>Bacteria</taxon>
        <taxon>Bacillati</taxon>
        <taxon>Actinomycetota</taxon>
        <taxon>Actinomycetes</taxon>
        <taxon>Geodermatophilales</taxon>
        <taxon>Geodermatophilaceae</taxon>
        <taxon>Geodermatophilus</taxon>
    </lineage>
</organism>
<reference evidence="1 2" key="1">
    <citation type="submission" date="2017-05" db="EMBL/GenBank/DDBJ databases">
        <authorList>
            <person name="Varghese N."/>
            <person name="Submissions S."/>
        </authorList>
    </citation>
    <scope>NUCLEOTIDE SEQUENCE [LARGE SCALE GENOMIC DNA]</scope>
    <source>
        <strain evidence="1 2">DSM 46834</strain>
    </source>
</reference>
<gene>
    <name evidence="1" type="ORF">SAMN06273567_107178</name>
</gene>
<evidence type="ECO:0000313" key="1">
    <source>
        <dbReference type="EMBL" id="SMO92351.1"/>
    </source>
</evidence>
<dbReference type="RefSeq" id="WP_142459766.1">
    <property type="nucleotide sequence ID" value="NZ_FXTJ01000007.1"/>
</dbReference>
<dbReference type="Proteomes" id="UP000317484">
    <property type="component" value="Unassembled WGS sequence"/>
</dbReference>
<dbReference type="EMBL" id="FXTJ01000007">
    <property type="protein sequence ID" value="SMO92351.1"/>
    <property type="molecule type" value="Genomic_DNA"/>
</dbReference>
<sequence>MKIDWSWLVPVLVSLGAALIALSQVVLGRRGNRLAESADQGDVAKAWAALVDEWRLALLVAGHPTAATRDESAQYHQVLARYRDARISFVNAMDNGGREASASGDHPQLDRAIADELEAVEALGTYRAAVERVLEHLAEVADRVVRRRLTVAAAYAALGRDIVRARPALRRLLAISADSDGCPGSSWPEVRGWQSLTLDEVSLRVGWGDALEPHRGTAARIYLLEDLLADYAVRIGDAGHVGHFTLASYWDEDLADLASLPEVWRGTRPVGRWAALRWTWRAAGVAFNAMGRLGRRPSNPRVTETLLAAFEARRPQCDPRWLAPLDVEEATGPSALK</sequence>